<evidence type="ECO:0000256" key="1">
    <source>
        <dbReference type="SAM" id="MobiDB-lite"/>
    </source>
</evidence>
<evidence type="ECO:0000313" key="2">
    <source>
        <dbReference type="EMBL" id="GFT59042.1"/>
    </source>
</evidence>
<keyword evidence="3" id="KW-1185">Reference proteome</keyword>
<sequence length="109" mass="12338">MGITCPKNTEYKKKEHILVFFPRGKGAESRPSRFPAVTLVDGRCHFCRPFSSIITPIRYVLQRKLSHRVTLIPRPPPSCQSGPRQLGPLSLRGRRNPVNRDGEYSLNPG</sequence>
<feature type="region of interest" description="Disordered" evidence="1">
    <location>
        <begin position="72"/>
        <end position="109"/>
    </location>
</feature>
<evidence type="ECO:0000313" key="3">
    <source>
        <dbReference type="Proteomes" id="UP000887013"/>
    </source>
</evidence>
<name>A0A8X6P9I7_NEPPI</name>
<proteinExistence type="predicted"/>
<dbReference type="EMBL" id="BMAW01067288">
    <property type="protein sequence ID" value="GFT59042.1"/>
    <property type="molecule type" value="Genomic_DNA"/>
</dbReference>
<gene>
    <name evidence="2" type="ORF">NPIL_444171</name>
</gene>
<dbReference type="Proteomes" id="UP000887013">
    <property type="component" value="Unassembled WGS sequence"/>
</dbReference>
<comment type="caution">
    <text evidence="2">The sequence shown here is derived from an EMBL/GenBank/DDBJ whole genome shotgun (WGS) entry which is preliminary data.</text>
</comment>
<accession>A0A8X6P9I7</accession>
<dbReference type="AlphaFoldDB" id="A0A8X6P9I7"/>
<protein>
    <submittedName>
        <fullName evidence="2">Uncharacterized protein</fullName>
    </submittedName>
</protein>
<organism evidence="2 3">
    <name type="scientific">Nephila pilipes</name>
    <name type="common">Giant wood spider</name>
    <name type="synonym">Nephila maculata</name>
    <dbReference type="NCBI Taxonomy" id="299642"/>
    <lineage>
        <taxon>Eukaryota</taxon>
        <taxon>Metazoa</taxon>
        <taxon>Ecdysozoa</taxon>
        <taxon>Arthropoda</taxon>
        <taxon>Chelicerata</taxon>
        <taxon>Arachnida</taxon>
        <taxon>Araneae</taxon>
        <taxon>Araneomorphae</taxon>
        <taxon>Entelegynae</taxon>
        <taxon>Araneoidea</taxon>
        <taxon>Nephilidae</taxon>
        <taxon>Nephila</taxon>
    </lineage>
</organism>
<reference evidence="2" key="1">
    <citation type="submission" date="2020-08" db="EMBL/GenBank/DDBJ databases">
        <title>Multicomponent nature underlies the extraordinary mechanical properties of spider dragline silk.</title>
        <authorList>
            <person name="Kono N."/>
            <person name="Nakamura H."/>
            <person name="Mori M."/>
            <person name="Yoshida Y."/>
            <person name="Ohtoshi R."/>
            <person name="Malay A.D."/>
            <person name="Moran D.A.P."/>
            <person name="Tomita M."/>
            <person name="Numata K."/>
            <person name="Arakawa K."/>
        </authorList>
    </citation>
    <scope>NUCLEOTIDE SEQUENCE</scope>
</reference>